<keyword evidence="3" id="KW-1185">Reference proteome</keyword>
<dbReference type="GO" id="GO:0004672">
    <property type="term" value="F:protein kinase activity"/>
    <property type="evidence" value="ECO:0007669"/>
    <property type="project" value="InterPro"/>
</dbReference>
<accession>A0AAD5V636</accession>
<sequence length="366" mass="41503">MALHNATQRDPDLVLSLQTPSGSYSPSQALSVARYWMRFYCQAVCHANNISIRFLNHPKVELSENLLRTVTDKILDICDNTSAAIDPGQESTKGPKAYNTLLIVLQGMKKFPDDEEPRSLVQGYLNRDKIRDLVMGWQLKEDENILSVLNEEDKRAIQLLNQIATGNHGLRSLRGDDAKVFLNFSSLVLNSAMNSTPGDRDSWYFGPRGREEPWESLRRAVIGLACESEEVPSSIYIKQVNWASTRPVRGGYHADIYKGSWDGKEAAIKEIRLHVFRSPLERSRATKAYLKQAVIWGFVEHPNILPFYGWTDSTDEGPEPFPCLVTPWMQHGGILDFLANRTTDLNHTLITKLVRTPLFRIKIVVH</sequence>
<dbReference type="EMBL" id="JANAWD010000096">
    <property type="protein sequence ID" value="KAJ3487297.1"/>
    <property type="molecule type" value="Genomic_DNA"/>
</dbReference>
<dbReference type="Gene3D" id="1.10.510.10">
    <property type="entry name" value="Transferase(Phosphotransferase) domain 1"/>
    <property type="match status" value="1"/>
</dbReference>
<dbReference type="SUPFAM" id="SSF56112">
    <property type="entry name" value="Protein kinase-like (PK-like)"/>
    <property type="match status" value="1"/>
</dbReference>
<proteinExistence type="predicted"/>
<evidence type="ECO:0000313" key="2">
    <source>
        <dbReference type="EMBL" id="KAJ3487297.1"/>
    </source>
</evidence>
<reference evidence="2" key="1">
    <citation type="submission" date="2022-07" db="EMBL/GenBank/DDBJ databases">
        <title>Genome Sequence of Physisporinus lineatus.</title>
        <authorList>
            <person name="Buettner E."/>
        </authorList>
    </citation>
    <scope>NUCLEOTIDE SEQUENCE</scope>
    <source>
        <strain evidence="2">VT162</strain>
    </source>
</reference>
<dbReference type="AlphaFoldDB" id="A0AAD5V636"/>
<dbReference type="InterPro" id="IPR001245">
    <property type="entry name" value="Ser-Thr/Tyr_kinase_cat_dom"/>
</dbReference>
<evidence type="ECO:0000259" key="1">
    <source>
        <dbReference type="Pfam" id="PF07714"/>
    </source>
</evidence>
<protein>
    <recommendedName>
        <fullName evidence="1">Serine-threonine/tyrosine-protein kinase catalytic domain-containing protein</fullName>
    </recommendedName>
</protein>
<organism evidence="2 3">
    <name type="scientific">Meripilus lineatus</name>
    <dbReference type="NCBI Taxonomy" id="2056292"/>
    <lineage>
        <taxon>Eukaryota</taxon>
        <taxon>Fungi</taxon>
        <taxon>Dikarya</taxon>
        <taxon>Basidiomycota</taxon>
        <taxon>Agaricomycotina</taxon>
        <taxon>Agaricomycetes</taxon>
        <taxon>Polyporales</taxon>
        <taxon>Meripilaceae</taxon>
        <taxon>Meripilus</taxon>
    </lineage>
</organism>
<dbReference type="Pfam" id="PF07714">
    <property type="entry name" value="PK_Tyr_Ser-Thr"/>
    <property type="match status" value="1"/>
</dbReference>
<evidence type="ECO:0000313" key="3">
    <source>
        <dbReference type="Proteomes" id="UP001212997"/>
    </source>
</evidence>
<gene>
    <name evidence="2" type="ORF">NLI96_g3652</name>
</gene>
<feature type="domain" description="Serine-threonine/tyrosine-protein kinase catalytic" evidence="1">
    <location>
        <begin position="250"/>
        <end position="351"/>
    </location>
</feature>
<dbReference type="InterPro" id="IPR011009">
    <property type="entry name" value="Kinase-like_dom_sf"/>
</dbReference>
<name>A0AAD5V636_9APHY</name>
<dbReference type="Proteomes" id="UP001212997">
    <property type="component" value="Unassembled WGS sequence"/>
</dbReference>
<comment type="caution">
    <text evidence="2">The sequence shown here is derived from an EMBL/GenBank/DDBJ whole genome shotgun (WGS) entry which is preliminary data.</text>
</comment>